<accession>A0A0G2H804</accession>
<comment type="caution">
    <text evidence="2">The sequence shown here is derived from an EMBL/GenBank/DDBJ whole genome shotgun (WGS) entry which is preliminary data.</text>
</comment>
<dbReference type="PANTHER" id="PTHR38049:SF2">
    <property type="entry name" value="RICIN B LECTIN DOMAIN-CONTAINING PROTEIN"/>
    <property type="match status" value="1"/>
</dbReference>
<evidence type="ECO:0000256" key="1">
    <source>
        <dbReference type="SAM" id="MobiDB-lite"/>
    </source>
</evidence>
<name>A0A0G2H804_PHACM</name>
<dbReference type="EMBL" id="LCWF01000056">
    <property type="protein sequence ID" value="KKY24785.1"/>
    <property type="molecule type" value="Genomic_DNA"/>
</dbReference>
<proteinExistence type="predicted"/>
<reference evidence="2 3" key="1">
    <citation type="submission" date="2015-05" db="EMBL/GenBank/DDBJ databases">
        <title>Distinctive expansion of gene families associated with plant cell wall degradation and secondary metabolism in the genomes of grapevine trunk pathogens.</title>
        <authorList>
            <person name="Lawrence D.P."/>
            <person name="Travadon R."/>
            <person name="Rolshausen P.E."/>
            <person name="Baumgartner K."/>
        </authorList>
    </citation>
    <scope>NUCLEOTIDE SEQUENCE [LARGE SCALE GENOMIC DNA]</scope>
    <source>
        <strain evidence="2">UCRPC4</strain>
    </source>
</reference>
<feature type="compositionally biased region" description="Low complexity" evidence="1">
    <location>
        <begin position="225"/>
        <end position="240"/>
    </location>
</feature>
<gene>
    <name evidence="2" type="ORF">UCRPC4_g02315</name>
</gene>
<dbReference type="OrthoDB" id="3928002at2759"/>
<protein>
    <submittedName>
        <fullName evidence="2">Uncharacterized protein</fullName>
    </submittedName>
</protein>
<organism evidence="2 3">
    <name type="scientific">Phaeomoniella chlamydospora</name>
    <name type="common">Phaeoacremonium chlamydosporum</name>
    <dbReference type="NCBI Taxonomy" id="158046"/>
    <lineage>
        <taxon>Eukaryota</taxon>
        <taxon>Fungi</taxon>
        <taxon>Dikarya</taxon>
        <taxon>Ascomycota</taxon>
        <taxon>Pezizomycotina</taxon>
        <taxon>Eurotiomycetes</taxon>
        <taxon>Chaetothyriomycetidae</taxon>
        <taxon>Phaeomoniellales</taxon>
        <taxon>Phaeomoniellaceae</taxon>
        <taxon>Phaeomoniella</taxon>
    </lineage>
</organism>
<keyword evidence="3" id="KW-1185">Reference proteome</keyword>
<sequence>MYVDTSTDVGDPTYNCHPFAGYYLPYPDAKYEGLVTTISEEIPMLNWTYVDKDTYNVRYGVRADAQSHLTGPWNCTRQDRRMTFESWEGFVAVEEEENLWAVRFDRDDNGLRGKVSGKRVLEIELTRREKRWKRDVTARHEDQSTIHTETDNPKSIPDIDNAQEEAAHEDMDSDGSTLGGSVPDLSLLDKLNIQENVDNSPPIEESPDEEDSATRVGHPPHDSSRPNSLSLDNLPNNLVD</sequence>
<dbReference type="Proteomes" id="UP000053317">
    <property type="component" value="Unassembled WGS sequence"/>
</dbReference>
<feature type="region of interest" description="Disordered" evidence="1">
    <location>
        <begin position="133"/>
        <end position="240"/>
    </location>
</feature>
<dbReference type="PANTHER" id="PTHR38049">
    <property type="entry name" value="RICIN B LECTIN DOMAIN-CONTAINING PROTEIN"/>
    <property type="match status" value="1"/>
</dbReference>
<dbReference type="AlphaFoldDB" id="A0A0G2H804"/>
<feature type="compositionally biased region" description="Basic and acidic residues" evidence="1">
    <location>
        <begin position="133"/>
        <end position="152"/>
    </location>
</feature>
<reference evidence="2 3" key="2">
    <citation type="submission" date="2015-05" db="EMBL/GenBank/DDBJ databases">
        <authorList>
            <person name="Morales-Cruz A."/>
            <person name="Amrine K.C."/>
            <person name="Cantu D."/>
        </authorList>
    </citation>
    <scope>NUCLEOTIDE SEQUENCE [LARGE SCALE GENOMIC DNA]</scope>
    <source>
        <strain evidence="2">UCRPC4</strain>
    </source>
</reference>
<evidence type="ECO:0000313" key="2">
    <source>
        <dbReference type="EMBL" id="KKY24785.1"/>
    </source>
</evidence>
<evidence type="ECO:0000313" key="3">
    <source>
        <dbReference type="Proteomes" id="UP000053317"/>
    </source>
</evidence>